<dbReference type="Proteomes" id="UP000182744">
    <property type="component" value="Unassembled WGS sequence"/>
</dbReference>
<evidence type="ECO:0000313" key="6">
    <source>
        <dbReference type="EMBL" id="SDE31564.1"/>
    </source>
</evidence>
<keyword evidence="3" id="KW-0173">Coenzyme A biosynthesis</keyword>
<keyword evidence="3 6" id="KW-0418">Kinase</keyword>
<keyword evidence="3 5" id="KW-0808">Transferase</keyword>
<evidence type="ECO:0000313" key="5">
    <source>
        <dbReference type="EMBL" id="MDY5153075.1"/>
    </source>
</evidence>
<dbReference type="EC" id="2.7.1.24" evidence="3 4"/>
<dbReference type="Pfam" id="PF01121">
    <property type="entry name" value="CoaE"/>
    <property type="match status" value="1"/>
</dbReference>
<dbReference type="Proteomes" id="UP001273799">
    <property type="component" value="Unassembled WGS sequence"/>
</dbReference>
<protein>
    <recommendedName>
        <fullName evidence="3 4">Dephospho-CoA kinase</fullName>
        <ecNumber evidence="3 4">2.7.1.24</ecNumber>
    </recommendedName>
    <alternativeName>
        <fullName evidence="3">Dephosphocoenzyme A kinase</fullName>
    </alternativeName>
</protein>
<dbReference type="GO" id="GO:0005524">
    <property type="term" value="F:ATP binding"/>
    <property type="evidence" value="ECO:0007669"/>
    <property type="project" value="UniProtKB-UniRule"/>
</dbReference>
<keyword evidence="7" id="KW-1185">Reference proteome</keyword>
<dbReference type="CDD" id="cd02022">
    <property type="entry name" value="DPCK"/>
    <property type="match status" value="1"/>
</dbReference>
<dbReference type="EMBL" id="FNAU01000006">
    <property type="protein sequence ID" value="SDE31564.1"/>
    <property type="molecule type" value="Genomic_DNA"/>
</dbReference>
<comment type="similarity">
    <text evidence="3">Belongs to the CoaE family.</text>
</comment>
<comment type="function">
    <text evidence="3">Catalyzes the phosphorylation of the 3'-hydroxyl group of dephosphocoenzyme A to form coenzyme A.</text>
</comment>
<dbReference type="AlphaFoldDB" id="A0A0K9ER75"/>
<keyword evidence="3" id="KW-0963">Cytoplasm</keyword>
<dbReference type="GO" id="GO:0005737">
    <property type="term" value="C:cytoplasm"/>
    <property type="evidence" value="ECO:0007669"/>
    <property type="project" value="UniProtKB-SubCell"/>
</dbReference>
<accession>A0A0K9ER75</accession>
<dbReference type="PANTHER" id="PTHR10695:SF46">
    <property type="entry name" value="BIFUNCTIONAL COENZYME A SYNTHASE-RELATED"/>
    <property type="match status" value="1"/>
</dbReference>
<dbReference type="EMBL" id="JAWNFU010000002">
    <property type="protein sequence ID" value="MDY5153075.1"/>
    <property type="molecule type" value="Genomic_DNA"/>
</dbReference>
<comment type="pathway">
    <text evidence="3">Cofactor biosynthesis; coenzyme A biosynthesis; CoA from (R)-pantothenate: step 5/5.</text>
</comment>
<dbReference type="UniPathway" id="UPA00241">
    <property type="reaction ID" value="UER00356"/>
</dbReference>
<reference evidence="5" key="3">
    <citation type="submission" date="2023-10" db="EMBL/GenBank/DDBJ databases">
        <title>Whole Genome based description of the genera Actinobaculum and Actinotignum reveals a complex phylogenetic relationship within the species included in the genus Actinotignum.</title>
        <authorList>
            <person name="Jensen C.S."/>
            <person name="Dargis R."/>
            <person name="Kemp M."/>
            <person name="Christensen J.J."/>
        </authorList>
    </citation>
    <scope>NUCLEOTIDE SEQUENCE</scope>
    <source>
        <strain evidence="5">Actinobaculum_suis_CCUG19206T</strain>
    </source>
</reference>
<name>A0A0K9ER75_9ACTO</name>
<evidence type="ECO:0000256" key="1">
    <source>
        <dbReference type="ARBA" id="ARBA00022741"/>
    </source>
</evidence>
<evidence type="ECO:0000313" key="7">
    <source>
        <dbReference type="Proteomes" id="UP000182744"/>
    </source>
</evidence>
<dbReference type="PATRIC" id="fig|1657.3.peg.1910"/>
<dbReference type="InterPro" id="IPR027417">
    <property type="entry name" value="P-loop_NTPase"/>
</dbReference>
<organism evidence="6 7">
    <name type="scientific">Actinobaculum suis</name>
    <dbReference type="NCBI Taxonomy" id="1657"/>
    <lineage>
        <taxon>Bacteria</taxon>
        <taxon>Bacillati</taxon>
        <taxon>Actinomycetota</taxon>
        <taxon>Actinomycetes</taxon>
        <taxon>Actinomycetales</taxon>
        <taxon>Actinomycetaceae</taxon>
        <taxon>Actinobaculum</taxon>
    </lineage>
</organism>
<dbReference type="SUPFAM" id="SSF52540">
    <property type="entry name" value="P-loop containing nucleoside triphosphate hydrolases"/>
    <property type="match status" value="1"/>
</dbReference>
<keyword evidence="1 3" id="KW-0547">Nucleotide-binding</keyword>
<dbReference type="InterPro" id="IPR001977">
    <property type="entry name" value="Depp_CoAkinase"/>
</dbReference>
<dbReference type="GO" id="GO:0004140">
    <property type="term" value="F:dephospho-CoA kinase activity"/>
    <property type="evidence" value="ECO:0007669"/>
    <property type="project" value="UniProtKB-UniRule"/>
</dbReference>
<dbReference type="STRING" id="1657.ACU20_07745"/>
<proteinExistence type="inferred from homology"/>
<sequence length="234" mass="25239">MSAKVFTAGPAHARKLRDIAHPAGRALRLGVTGGIGTGKSTVTQLLAQLHGNTIVADADAIAHELQAPGSPLSAELVATFGPEISGPGGEISRPQLAQIVFSNPQARHQLNAIMHPAIRRRAHEIMDSARPEQFVIFDVALLFEVGWQKDVDAVLLVTAPPAARITRLAGRGVAPAEARRRIKTQMSDTERRNDSHIEVNNAGTAVQLREVLAQCGPAWLWEDQNHPQSRPRLT</sequence>
<gene>
    <name evidence="3 5" type="primary">coaE</name>
    <name evidence="5" type="ORF">R6G71_03295</name>
    <name evidence="6" type="ORF">SAMN05421878_10618</name>
</gene>
<dbReference type="RefSeq" id="WP_049620368.1">
    <property type="nucleotide sequence ID" value="NZ_FNAU01000006.1"/>
</dbReference>
<dbReference type="GO" id="GO:0015937">
    <property type="term" value="P:coenzyme A biosynthetic process"/>
    <property type="evidence" value="ECO:0007669"/>
    <property type="project" value="UniProtKB-UniRule"/>
</dbReference>
<dbReference type="NCBIfam" id="TIGR00152">
    <property type="entry name" value="dephospho-CoA kinase"/>
    <property type="match status" value="1"/>
</dbReference>
<evidence type="ECO:0000256" key="2">
    <source>
        <dbReference type="ARBA" id="ARBA00022840"/>
    </source>
</evidence>
<dbReference type="PANTHER" id="PTHR10695">
    <property type="entry name" value="DEPHOSPHO-COA KINASE-RELATED"/>
    <property type="match status" value="1"/>
</dbReference>
<dbReference type="PROSITE" id="PS51219">
    <property type="entry name" value="DPCK"/>
    <property type="match status" value="1"/>
</dbReference>
<comment type="catalytic activity">
    <reaction evidence="3">
        <text>3'-dephospho-CoA + ATP = ADP + CoA + H(+)</text>
        <dbReference type="Rhea" id="RHEA:18245"/>
        <dbReference type="ChEBI" id="CHEBI:15378"/>
        <dbReference type="ChEBI" id="CHEBI:30616"/>
        <dbReference type="ChEBI" id="CHEBI:57287"/>
        <dbReference type="ChEBI" id="CHEBI:57328"/>
        <dbReference type="ChEBI" id="CHEBI:456216"/>
        <dbReference type="EC" id="2.7.1.24"/>
    </reaction>
</comment>
<dbReference type="Gene3D" id="3.40.50.300">
    <property type="entry name" value="P-loop containing nucleotide triphosphate hydrolases"/>
    <property type="match status" value="1"/>
</dbReference>
<keyword evidence="2 3" id="KW-0067">ATP-binding</keyword>
<feature type="binding site" evidence="3">
    <location>
        <begin position="36"/>
        <end position="41"/>
    </location>
    <ligand>
        <name>ATP</name>
        <dbReference type="ChEBI" id="CHEBI:30616"/>
    </ligand>
</feature>
<comment type="subcellular location">
    <subcellularLocation>
        <location evidence="3">Cytoplasm</location>
    </subcellularLocation>
</comment>
<reference evidence="7" key="1">
    <citation type="submission" date="2016-10" db="EMBL/GenBank/DDBJ databases">
        <authorList>
            <person name="Varghese N."/>
        </authorList>
    </citation>
    <scope>NUCLEOTIDE SEQUENCE [LARGE SCALE GENOMIC DNA]</scope>
    <source>
        <strain evidence="7">DSM 20639</strain>
    </source>
</reference>
<reference evidence="6" key="2">
    <citation type="submission" date="2016-10" db="EMBL/GenBank/DDBJ databases">
        <authorList>
            <person name="de Groot N.N."/>
        </authorList>
    </citation>
    <scope>NUCLEOTIDE SEQUENCE [LARGE SCALE GENOMIC DNA]</scope>
    <source>
        <strain evidence="6">DSM 20639</strain>
    </source>
</reference>
<dbReference type="HAMAP" id="MF_00376">
    <property type="entry name" value="Dephospho_CoA_kinase"/>
    <property type="match status" value="1"/>
</dbReference>
<evidence type="ECO:0000256" key="3">
    <source>
        <dbReference type="HAMAP-Rule" id="MF_00376"/>
    </source>
</evidence>
<evidence type="ECO:0000256" key="4">
    <source>
        <dbReference type="NCBIfam" id="TIGR00152"/>
    </source>
</evidence>